<gene>
    <name evidence="3" type="ORF">NUU61_009484</name>
</gene>
<dbReference type="OrthoDB" id="2281372at2759"/>
<proteinExistence type="predicted"/>
<feature type="compositionally biased region" description="Low complexity" evidence="1">
    <location>
        <begin position="111"/>
        <end position="139"/>
    </location>
</feature>
<evidence type="ECO:0008006" key="5">
    <source>
        <dbReference type="Google" id="ProtNLM"/>
    </source>
</evidence>
<dbReference type="Gene3D" id="3.10.350.10">
    <property type="entry name" value="LysM domain"/>
    <property type="match status" value="1"/>
</dbReference>
<evidence type="ECO:0000313" key="4">
    <source>
        <dbReference type="Proteomes" id="UP001141434"/>
    </source>
</evidence>
<evidence type="ECO:0000313" key="3">
    <source>
        <dbReference type="EMBL" id="KAJ5084905.1"/>
    </source>
</evidence>
<dbReference type="EMBL" id="JAPMSZ010000011">
    <property type="protein sequence ID" value="KAJ5084905.1"/>
    <property type="molecule type" value="Genomic_DNA"/>
</dbReference>
<keyword evidence="2" id="KW-0732">Signal</keyword>
<protein>
    <recommendedName>
        <fullName evidence="5">LysM domain-containing protein</fullName>
    </recommendedName>
</protein>
<dbReference type="RefSeq" id="XP_056508302.1">
    <property type="nucleotide sequence ID" value="XM_056660009.1"/>
</dbReference>
<organism evidence="3 4">
    <name type="scientific">Penicillium alfredii</name>
    <dbReference type="NCBI Taxonomy" id="1506179"/>
    <lineage>
        <taxon>Eukaryota</taxon>
        <taxon>Fungi</taxon>
        <taxon>Dikarya</taxon>
        <taxon>Ascomycota</taxon>
        <taxon>Pezizomycotina</taxon>
        <taxon>Eurotiomycetes</taxon>
        <taxon>Eurotiomycetidae</taxon>
        <taxon>Eurotiales</taxon>
        <taxon>Aspergillaceae</taxon>
        <taxon>Penicillium</taxon>
    </lineage>
</organism>
<evidence type="ECO:0000256" key="1">
    <source>
        <dbReference type="SAM" id="MobiDB-lite"/>
    </source>
</evidence>
<reference evidence="3" key="1">
    <citation type="submission" date="2022-11" db="EMBL/GenBank/DDBJ databases">
        <authorList>
            <person name="Petersen C."/>
        </authorList>
    </citation>
    <scope>NUCLEOTIDE SEQUENCE</scope>
    <source>
        <strain evidence="3">IBT 34128</strain>
    </source>
</reference>
<evidence type="ECO:0000256" key="2">
    <source>
        <dbReference type="SAM" id="SignalP"/>
    </source>
</evidence>
<sequence>MKFSTLFFAAFLGEAVSAWKTGHKATGETDPNVTQNCSFWANDIASGDTCKALEKYFDLDFKQLHEWNPALVKDPCKPIEGWSYCVDSPVATNSLARLTGTDAPVLKNPPSTDSSSAASAAATSTATETSDATSSATDSASAQKTGGAASFGSANIPGVVFSLAFSILFGPVANYLN</sequence>
<accession>A0A9W9ENB5</accession>
<dbReference type="GeneID" id="81399178"/>
<feature type="region of interest" description="Disordered" evidence="1">
    <location>
        <begin position="101"/>
        <end position="139"/>
    </location>
</feature>
<dbReference type="AlphaFoldDB" id="A0A9W9ENB5"/>
<comment type="caution">
    <text evidence="3">The sequence shown here is derived from an EMBL/GenBank/DDBJ whole genome shotgun (WGS) entry which is preliminary data.</text>
</comment>
<feature type="signal peptide" evidence="2">
    <location>
        <begin position="1"/>
        <end position="18"/>
    </location>
</feature>
<keyword evidence="4" id="KW-1185">Reference proteome</keyword>
<dbReference type="Proteomes" id="UP001141434">
    <property type="component" value="Unassembled WGS sequence"/>
</dbReference>
<name>A0A9W9ENB5_9EURO</name>
<reference evidence="3" key="2">
    <citation type="journal article" date="2023" name="IMA Fungus">
        <title>Comparative genomic study of the Penicillium genus elucidates a diverse pangenome and 15 lateral gene transfer events.</title>
        <authorList>
            <person name="Petersen C."/>
            <person name="Sorensen T."/>
            <person name="Nielsen M.R."/>
            <person name="Sondergaard T.E."/>
            <person name="Sorensen J.L."/>
            <person name="Fitzpatrick D.A."/>
            <person name="Frisvad J.C."/>
            <person name="Nielsen K.L."/>
        </authorList>
    </citation>
    <scope>NUCLEOTIDE SEQUENCE</scope>
    <source>
        <strain evidence="3">IBT 34128</strain>
    </source>
</reference>
<dbReference type="InterPro" id="IPR036779">
    <property type="entry name" value="LysM_dom_sf"/>
</dbReference>
<feature type="chain" id="PRO_5040839968" description="LysM domain-containing protein" evidence="2">
    <location>
        <begin position="19"/>
        <end position="177"/>
    </location>
</feature>